<protein>
    <submittedName>
        <fullName evidence="2">Bacteriocin biosynthesis cyclodehydratase, SagC family</fullName>
    </submittedName>
</protein>
<dbReference type="SUPFAM" id="SSF69572">
    <property type="entry name" value="Activating enzymes of the ubiquitin-like proteins"/>
    <property type="match status" value="1"/>
</dbReference>
<dbReference type="EMBL" id="CYZV01000023">
    <property type="protein sequence ID" value="CUO40673.1"/>
    <property type="molecule type" value="Genomic_DNA"/>
</dbReference>
<gene>
    <name evidence="2" type="ORF">ERS852470_02253</name>
</gene>
<feature type="domain" description="THIF-type NAD/FAD binding fold" evidence="1">
    <location>
        <begin position="157"/>
        <end position="299"/>
    </location>
</feature>
<accession>A0A174ERW5</accession>
<dbReference type="GO" id="GO:0008641">
    <property type="term" value="F:ubiquitin-like modifier activating enzyme activity"/>
    <property type="evidence" value="ECO:0007669"/>
    <property type="project" value="InterPro"/>
</dbReference>
<dbReference type="Pfam" id="PF00899">
    <property type="entry name" value="ThiF"/>
    <property type="match status" value="1"/>
</dbReference>
<name>A0A174ERW5_9CLOT</name>
<dbReference type="Proteomes" id="UP000095558">
    <property type="component" value="Unassembled WGS sequence"/>
</dbReference>
<organism evidence="2 3">
    <name type="scientific">Clostridium disporicum</name>
    <dbReference type="NCBI Taxonomy" id="84024"/>
    <lineage>
        <taxon>Bacteria</taxon>
        <taxon>Bacillati</taxon>
        <taxon>Bacillota</taxon>
        <taxon>Clostridia</taxon>
        <taxon>Eubacteriales</taxon>
        <taxon>Clostridiaceae</taxon>
        <taxon>Clostridium</taxon>
    </lineage>
</organism>
<proteinExistence type="predicted"/>
<evidence type="ECO:0000313" key="3">
    <source>
        <dbReference type="Proteomes" id="UP000095558"/>
    </source>
</evidence>
<evidence type="ECO:0000259" key="1">
    <source>
        <dbReference type="Pfam" id="PF00899"/>
    </source>
</evidence>
<reference evidence="2 3" key="1">
    <citation type="submission" date="2015-09" db="EMBL/GenBank/DDBJ databases">
        <authorList>
            <consortium name="Pathogen Informatics"/>
        </authorList>
    </citation>
    <scope>NUCLEOTIDE SEQUENCE [LARGE SCALE GENOMIC DNA]</scope>
    <source>
        <strain evidence="2 3">2789STDY5834855</strain>
    </source>
</reference>
<sequence>MINYILNNTQSIMIVNKNCIYIKSYFTTYSLKGENIDDLITDITSLFKEPNSLENVLTILLDKYSKEALSTILNLFVERQIIIPVENYSEDSNVNILNSINDFKLTSSKIDEIKNNTSIGLISDKEFISELKNIQENFKIRNFNFLDLTSSLYNIKEKLEYIINNSTVIILLLKNENQYLINIVNEICILNNKPYLVGIIDGYTSEIGPFIIPKKSPCYKCYQFRMKNNIENTIVLNNINNDSQTENLFYPIVKIVCGIVINETFKYLYTSNSILIGNILTTNYLTYNQSIHKVIKAYNCPICS</sequence>
<dbReference type="RefSeq" id="WP_055276970.1">
    <property type="nucleotide sequence ID" value="NZ_CYZV01000023.1"/>
</dbReference>
<dbReference type="InterPro" id="IPR022291">
    <property type="entry name" value="Bacteriocin_synth_cyclodeHase"/>
</dbReference>
<dbReference type="AlphaFoldDB" id="A0A174ERW5"/>
<dbReference type="Gene3D" id="3.40.50.720">
    <property type="entry name" value="NAD(P)-binding Rossmann-like Domain"/>
    <property type="match status" value="1"/>
</dbReference>
<dbReference type="InterPro" id="IPR035985">
    <property type="entry name" value="Ubiquitin-activating_enz"/>
</dbReference>
<dbReference type="OrthoDB" id="9804286at2"/>
<dbReference type="InterPro" id="IPR000594">
    <property type="entry name" value="ThiF_NAD_FAD-bd"/>
</dbReference>
<evidence type="ECO:0000313" key="2">
    <source>
        <dbReference type="EMBL" id="CUO40673.1"/>
    </source>
</evidence>
<dbReference type="NCBIfam" id="TIGR03882">
    <property type="entry name" value="cyclo_dehyd_2"/>
    <property type="match status" value="1"/>
</dbReference>